<dbReference type="EMBL" id="CP001778">
    <property type="protein sequence ID" value="ADD45071.1"/>
    <property type="molecule type" value="Genomic_DNA"/>
</dbReference>
<protein>
    <submittedName>
        <fullName evidence="1">Uncharacterized protein</fullName>
    </submittedName>
</protein>
<accession>D3PVV0</accession>
<evidence type="ECO:0000313" key="2">
    <source>
        <dbReference type="Proteomes" id="UP000000844"/>
    </source>
</evidence>
<dbReference type="STRING" id="446470.Snas_5439"/>
<keyword evidence="2" id="KW-1185">Reference proteome</keyword>
<dbReference type="KEGG" id="sna:Snas_5439"/>
<dbReference type="AlphaFoldDB" id="D3PVV0"/>
<dbReference type="Proteomes" id="UP000000844">
    <property type="component" value="Chromosome"/>
</dbReference>
<reference evidence="1 2" key="1">
    <citation type="journal article" date="2009" name="Stand. Genomic Sci.">
        <title>Complete genome sequence of Stackebrandtia nassauensis type strain (LLR-40K-21).</title>
        <authorList>
            <person name="Munk C."/>
            <person name="Lapidus A."/>
            <person name="Copeland A."/>
            <person name="Jando M."/>
            <person name="Mayilraj S."/>
            <person name="Glavina Del Rio T."/>
            <person name="Nolan M."/>
            <person name="Chen F."/>
            <person name="Lucas S."/>
            <person name="Tice H."/>
            <person name="Cheng J.F."/>
            <person name="Han C."/>
            <person name="Detter J.C."/>
            <person name="Bruce D."/>
            <person name="Goodwin L."/>
            <person name="Chain P."/>
            <person name="Pitluck S."/>
            <person name="Goker M."/>
            <person name="Ovchinikova G."/>
            <person name="Pati A."/>
            <person name="Ivanova N."/>
            <person name="Mavromatis K."/>
            <person name="Chen A."/>
            <person name="Palaniappan K."/>
            <person name="Land M."/>
            <person name="Hauser L."/>
            <person name="Chang Y.J."/>
            <person name="Jeffries C.D."/>
            <person name="Bristow J."/>
            <person name="Eisen J.A."/>
            <person name="Markowitz V."/>
            <person name="Hugenholtz P."/>
            <person name="Kyrpides N.C."/>
            <person name="Klenk H.P."/>
        </authorList>
    </citation>
    <scope>NUCLEOTIDE SEQUENCE [LARGE SCALE GENOMIC DNA]</scope>
    <source>
        <strain evidence="2">DSM 44728 / CIP 108903 / NRRL B-16338 / NBRC 102104 / LLR-40K-21</strain>
    </source>
</reference>
<proteinExistence type="predicted"/>
<dbReference type="RefSeq" id="WP_013020642.1">
    <property type="nucleotide sequence ID" value="NC_013947.1"/>
</dbReference>
<gene>
    <name evidence="1" type="ordered locus">Snas_5439</name>
</gene>
<evidence type="ECO:0000313" key="1">
    <source>
        <dbReference type="EMBL" id="ADD45071.1"/>
    </source>
</evidence>
<name>D3PVV0_STANL</name>
<organism evidence="1 2">
    <name type="scientific">Stackebrandtia nassauensis (strain DSM 44728 / CIP 108903 / NRRL B-16338 / NBRC 102104 / LLR-40K-21)</name>
    <dbReference type="NCBI Taxonomy" id="446470"/>
    <lineage>
        <taxon>Bacteria</taxon>
        <taxon>Bacillati</taxon>
        <taxon>Actinomycetota</taxon>
        <taxon>Actinomycetes</taxon>
        <taxon>Glycomycetales</taxon>
        <taxon>Glycomycetaceae</taxon>
        <taxon>Stackebrandtia</taxon>
    </lineage>
</organism>
<sequence>MTTPPTAATTPLTMTNHTMTTAYQQGQVTPLSPVITEFVYFNGDWWTIDPPDAWIRITDDTFAKFLDQQYYKMKSTIDLSVRH</sequence>
<dbReference type="HOGENOM" id="CLU_2540950_0_0_11"/>